<comment type="caution">
    <text evidence="1">The sequence shown here is derived from an EMBL/GenBank/DDBJ whole genome shotgun (WGS) entry which is preliminary data.</text>
</comment>
<dbReference type="GO" id="GO:0032259">
    <property type="term" value="P:methylation"/>
    <property type="evidence" value="ECO:0007669"/>
    <property type="project" value="UniProtKB-KW"/>
</dbReference>
<dbReference type="InterPro" id="IPR008715">
    <property type="entry name" value="SAM-MeTfrase_NodS-like"/>
</dbReference>
<gene>
    <name evidence="1" type="ORF">D7V93_31660</name>
</gene>
<reference evidence="2" key="1">
    <citation type="submission" date="2018-09" db="EMBL/GenBank/DDBJ databases">
        <authorList>
            <person name="Livingstone P.G."/>
            <person name="Whitworth D.E."/>
        </authorList>
    </citation>
    <scope>NUCLEOTIDE SEQUENCE [LARGE SCALE GENOMIC DNA]</scope>
    <source>
        <strain evidence="2">CA051B</strain>
    </source>
</reference>
<organism evidence="1 2">
    <name type="scientific">Corallococcus llansteffanensis</name>
    <dbReference type="NCBI Taxonomy" id="2316731"/>
    <lineage>
        <taxon>Bacteria</taxon>
        <taxon>Pseudomonadati</taxon>
        <taxon>Myxococcota</taxon>
        <taxon>Myxococcia</taxon>
        <taxon>Myxococcales</taxon>
        <taxon>Cystobacterineae</taxon>
        <taxon>Myxococcaceae</taxon>
        <taxon>Corallococcus</taxon>
    </lineage>
</organism>
<evidence type="ECO:0000313" key="2">
    <source>
        <dbReference type="Proteomes" id="UP000272888"/>
    </source>
</evidence>
<dbReference type="Gene3D" id="3.40.50.150">
    <property type="entry name" value="Vaccinia Virus protein VP39"/>
    <property type="match status" value="1"/>
</dbReference>
<protein>
    <submittedName>
        <fullName evidence="1">Class I SAM-dependent methyltransferase</fullName>
    </submittedName>
</protein>
<name>A0A3A8PD03_9BACT</name>
<dbReference type="EMBL" id="RAWB01000454">
    <property type="protein sequence ID" value="RKH49594.1"/>
    <property type="molecule type" value="Genomic_DNA"/>
</dbReference>
<accession>A0A3A8PD03</accession>
<dbReference type="InterPro" id="IPR029063">
    <property type="entry name" value="SAM-dependent_MTases_sf"/>
</dbReference>
<dbReference type="GO" id="GO:0008757">
    <property type="term" value="F:S-adenosylmethionine-dependent methyltransferase activity"/>
    <property type="evidence" value="ECO:0007669"/>
    <property type="project" value="InterPro"/>
</dbReference>
<keyword evidence="1" id="KW-0489">Methyltransferase</keyword>
<keyword evidence="2" id="KW-1185">Reference proteome</keyword>
<dbReference type="GO" id="GO:0009312">
    <property type="term" value="P:oligosaccharide biosynthetic process"/>
    <property type="evidence" value="ECO:0007669"/>
    <property type="project" value="InterPro"/>
</dbReference>
<dbReference type="SUPFAM" id="SSF53335">
    <property type="entry name" value="S-adenosyl-L-methionine-dependent methyltransferases"/>
    <property type="match status" value="1"/>
</dbReference>
<dbReference type="Proteomes" id="UP000272888">
    <property type="component" value="Unassembled WGS sequence"/>
</dbReference>
<keyword evidence="1" id="KW-0808">Transferase</keyword>
<evidence type="ECO:0000313" key="1">
    <source>
        <dbReference type="EMBL" id="RKH49594.1"/>
    </source>
</evidence>
<dbReference type="RefSeq" id="WP_120646933.1">
    <property type="nucleotide sequence ID" value="NZ_RAWB01000454.1"/>
</dbReference>
<proteinExistence type="predicted"/>
<sequence>MAENAKAATLIVVAHPEDVVRLFSSVAEGAELAVVTEDGGAGRELEAVGRALGARGTHLLLSPSEVGPWCRERRARGDLRVFTHSPQEDAPLHREVALLVSRVFERLWVPATGARPSVCTVLDDAAFQRKLGLLNALYRERPDGAQGGACTDPLRDGPGLEAFTEVRSGDVVRALSLTKPEIFSELADPWGFAGSTYEGERFALTAKVLEPLRHATPSPRRVVDVGACEGMMTEHLLSLFPQATIQAVESEPRFVARLRERLGGNARVRIVEASAEDVALEADLVLLAEVLYYLSDDASRDLLDRLRASHLLTSYGGGFGGQVHAALAERGWRALHSAILPGRIEPVDGARSPLLVRRAGTEIRLWERT</sequence>
<dbReference type="Pfam" id="PF05401">
    <property type="entry name" value="NodS"/>
    <property type="match status" value="1"/>
</dbReference>
<dbReference type="AlphaFoldDB" id="A0A3A8PD03"/>